<gene>
    <name evidence="2" type="ORF">MNODULE_15695</name>
</gene>
<dbReference type="InterPro" id="IPR036568">
    <property type="entry name" value="GGCT-like_sf"/>
</dbReference>
<organism evidence="2 3">
    <name type="scientific">Candidatus Manganitrophus noduliformans</name>
    <dbReference type="NCBI Taxonomy" id="2606439"/>
    <lineage>
        <taxon>Bacteria</taxon>
        <taxon>Pseudomonadati</taxon>
        <taxon>Nitrospirota</taxon>
        <taxon>Nitrospiria</taxon>
        <taxon>Candidatus Troglogloeales</taxon>
        <taxon>Candidatus Manganitrophaceae</taxon>
        <taxon>Candidatus Manganitrophus</taxon>
    </lineage>
</organism>
<evidence type="ECO:0000256" key="1">
    <source>
        <dbReference type="ARBA" id="ARBA00023239"/>
    </source>
</evidence>
<comment type="caution">
    <text evidence="2">The sequence shown here is derived from an EMBL/GenBank/DDBJ whole genome shotgun (WGS) entry which is preliminary data.</text>
</comment>
<sequence>MDHEQMQTRCPGHRVIGTVRLPNYALAFTRWSRSWNSGTADILPERGKEICGVLYDLTLDDLKRMDKFADYPNSYIRQDVFVEMDGETLPALTYVAIRQGVFLPSRSYLSKMIQGAEKNKVSERYLGFLKSLRTHD</sequence>
<dbReference type="Pfam" id="PF13772">
    <property type="entry name" value="AIG2_2"/>
    <property type="match status" value="1"/>
</dbReference>
<dbReference type="AlphaFoldDB" id="A0A7X6DRS3"/>
<accession>A0A7X6DRS3</accession>
<keyword evidence="2" id="KW-0808">Transferase</keyword>
<dbReference type="EMBL" id="VTOW01000003">
    <property type="protein sequence ID" value="NKE72192.1"/>
    <property type="molecule type" value="Genomic_DNA"/>
</dbReference>
<dbReference type="InterPro" id="IPR017939">
    <property type="entry name" value="G-Glutamylcylcotransferase"/>
</dbReference>
<name>A0A7X6DRS3_9BACT</name>
<dbReference type="CDD" id="cd06661">
    <property type="entry name" value="GGCT_like"/>
    <property type="match status" value="1"/>
</dbReference>
<dbReference type="GO" id="GO:0016740">
    <property type="term" value="F:transferase activity"/>
    <property type="evidence" value="ECO:0007669"/>
    <property type="project" value="UniProtKB-KW"/>
</dbReference>
<evidence type="ECO:0000313" key="3">
    <source>
        <dbReference type="Proteomes" id="UP000534783"/>
    </source>
</evidence>
<evidence type="ECO:0000313" key="2">
    <source>
        <dbReference type="EMBL" id="NKE72192.1"/>
    </source>
</evidence>
<keyword evidence="3" id="KW-1185">Reference proteome</keyword>
<dbReference type="GO" id="GO:0003839">
    <property type="term" value="F:gamma-glutamylcyclotransferase activity"/>
    <property type="evidence" value="ECO:0007669"/>
    <property type="project" value="InterPro"/>
</dbReference>
<dbReference type="PANTHER" id="PTHR12935">
    <property type="entry name" value="GAMMA-GLUTAMYLCYCLOTRANSFERASE"/>
    <property type="match status" value="1"/>
</dbReference>
<reference evidence="2 3" key="1">
    <citation type="journal article" date="2020" name="Nature">
        <title>Bacterial chemolithoautotrophy via manganese oxidation.</title>
        <authorList>
            <person name="Yu H."/>
            <person name="Leadbetter J.R."/>
        </authorList>
    </citation>
    <scope>NUCLEOTIDE SEQUENCE [LARGE SCALE GENOMIC DNA]</scope>
    <source>
        <strain evidence="2 3">Mn-1</strain>
    </source>
</reference>
<dbReference type="Gene3D" id="3.10.490.10">
    <property type="entry name" value="Gamma-glutamyl cyclotransferase-like"/>
    <property type="match status" value="1"/>
</dbReference>
<proteinExistence type="predicted"/>
<protein>
    <submittedName>
        <fullName evidence="2">Gamma-glutamylcyclotransferase</fullName>
    </submittedName>
</protein>
<keyword evidence="1" id="KW-0456">Lyase</keyword>
<dbReference type="InterPro" id="IPR013024">
    <property type="entry name" value="GGCT-like"/>
</dbReference>
<dbReference type="SUPFAM" id="SSF110857">
    <property type="entry name" value="Gamma-glutamyl cyclotransferase-like"/>
    <property type="match status" value="1"/>
</dbReference>
<dbReference type="PANTHER" id="PTHR12935:SF0">
    <property type="entry name" value="GAMMA-GLUTAMYLCYCLOTRANSFERASE"/>
    <property type="match status" value="1"/>
</dbReference>
<dbReference type="Proteomes" id="UP000534783">
    <property type="component" value="Unassembled WGS sequence"/>
</dbReference>